<feature type="binding site" evidence="15">
    <location>
        <position position="566"/>
    </location>
    <ligand>
        <name>ATP</name>
        <dbReference type="ChEBI" id="CHEBI:30616"/>
    </ligand>
</feature>
<feature type="domain" description="P-type ATPase N-terminal" evidence="18">
    <location>
        <begin position="44"/>
        <end position="111"/>
    </location>
</feature>
<dbReference type="GO" id="GO:0005524">
    <property type="term" value="F:ATP binding"/>
    <property type="evidence" value="ECO:0007669"/>
    <property type="project" value="UniProtKB-UniRule"/>
</dbReference>
<feature type="binding site" evidence="16">
    <location>
        <position position="426"/>
    </location>
    <ligand>
        <name>Mg(2+)</name>
        <dbReference type="ChEBI" id="CHEBI:18420"/>
    </ligand>
</feature>
<comment type="subcellular location">
    <subcellularLocation>
        <location evidence="1 17">Membrane</location>
        <topology evidence="1 17">Multi-pass membrane protein</topology>
    </subcellularLocation>
</comment>
<dbReference type="Proteomes" id="UP001295469">
    <property type="component" value="Chromosome C06"/>
</dbReference>
<dbReference type="CDD" id="cd02073">
    <property type="entry name" value="P-type_ATPase_APLT_Dnf-like"/>
    <property type="match status" value="1"/>
</dbReference>
<comment type="catalytic activity">
    <reaction evidence="13 17">
        <text>ATP + H2O + phospholipidSide 1 = ADP + phosphate + phospholipidSide 2.</text>
        <dbReference type="EC" id="7.6.2.1"/>
    </reaction>
</comment>
<keyword evidence="3" id="KW-1017">Isopeptide bond</keyword>
<feature type="binding site" evidence="16">
    <location>
        <position position="428"/>
    </location>
    <ligand>
        <name>Mg(2+)</name>
        <dbReference type="ChEBI" id="CHEBI:18420"/>
    </ligand>
</feature>
<evidence type="ECO:0000256" key="2">
    <source>
        <dbReference type="ARBA" id="ARBA00008109"/>
    </source>
</evidence>
<keyword evidence="11 17" id="KW-1133">Transmembrane helix</keyword>
<feature type="transmembrane region" description="Helical" evidence="17">
    <location>
        <begin position="1057"/>
        <end position="1076"/>
    </location>
</feature>
<feature type="binding site" evidence="15">
    <location>
        <position position="752"/>
    </location>
    <ligand>
        <name>ATP</name>
        <dbReference type="ChEBI" id="CHEBI:30616"/>
    </ligand>
</feature>
<feature type="transmembrane region" description="Helical" evidence="17">
    <location>
        <begin position="969"/>
        <end position="989"/>
    </location>
</feature>
<feature type="transmembrane region" description="Helical" evidence="17">
    <location>
        <begin position="940"/>
        <end position="957"/>
    </location>
</feature>
<evidence type="ECO:0000313" key="20">
    <source>
        <dbReference type="EMBL" id="CAF2064458.1"/>
    </source>
</evidence>
<protein>
    <recommendedName>
        <fullName evidence="17">Phospholipid-transporting ATPase</fullName>
        <ecNumber evidence="17">7.6.2.1</ecNumber>
    </recommendedName>
</protein>
<evidence type="ECO:0000256" key="5">
    <source>
        <dbReference type="ARBA" id="ARBA00022723"/>
    </source>
</evidence>
<dbReference type="SUPFAM" id="SSF56784">
    <property type="entry name" value="HAD-like"/>
    <property type="match status" value="1"/>
</dbReference>
<comment type="similarity">
    <text evidence="2 17">Belongs to the cation transport ATPase (P-type) (TC 3.A.3) family. Type IV subfamily.</text>
</comment>
<dbReference type="Gene3D" id="2.70.150.10">
    <property type="entry name" value="Calcium-transporting ATPase, cytoplasmic transduction domain A"/>
    <property type="match status" value="1"/>
</dbReference>
<feature type="binding site" evidence="15">
    <location>
        <position position="636"/>
    </location>
    <ligand>
        <name>ATP</name>
        <dbReference type="ChEBI" id="CHEBI:30616"/>
    </ligand>
</feature>
<dbReference type="InterPro" id="IPR032631">
    <property type="entry name" value="P-type_ATPase_N"/>
</dbReference>
<feature type="transmembrane region" description="Helical" evidence="17">
    <location>
        <begin position="108"/>
        <end position="127"/>
    </location>
</feature>
<dbReference type="InterPro" id="IPR008250">
    <property type="entry name" value="ATPase_P-typ_transduc_dom_A_sf"/>
</dbReference>
<evidence type="ECO:0000256" key="9">
    <source>
        <dbReference type="ARBA" id="ARBA00022843"/>
    </source>
</evidence>
<reference evidence="20" key="1">
    <citation type="submission" date="2021-01" db="EMBL/GenBank/DDBJ databases">
        <authorList>
            <consortium name="Genoscope - CEA"/>
            <person name="William W."/>
        </authorList>
    </citation>
    <scope>NUCLEOTIDE SEQUENCE</scope>
</reference>
<dbReference type="SUPFAM" id="SSF81653">
    <property type="entry name" value="Calcium ATPase, transduction domain A"/>
    <property type="match status" value="1"/>
</dbReference>
<dbReference type="InterPro" id="IPR044492">
    <property type="entry name" value="P_typ_ATPase_HD_dom"/>
</dbReference>
<dbReference type="OMA" id="NATECVI"/>
<dbReference type="Gene3D" id="3.40.1110.10">
    <property type="entry name" value="Calcium-transporting ATPase, cytoplasmic domain N"/>
    <property type="match status" value="2"/>
</dbReference>
<evidence type="ECO:0000256" key="15">
    <source>
        <dbReference type="PIRSR" id="PIRSR606539-2"/>
    </source>
</evidence>
<dbReference type="InterPro" id="IPR032630">
    <property type="entry name" value="P_typ_ATPase_c"/>
</dbReference>
<feature type="binding site" evidence="15">
    <location>
        <position position="853"/>
    </location>
    <ligand>
        <name>ATP</name>
        <dbReference type="ChEBI" id="CHEBI:30616"/>
    </ligand>
</feature>
<name>A0A816QP56_BRANA</name>
<evidence type="ECO:0000256" key="17">
    <source>
        <dbReference type="RuleBase" id="RU362033"/>
    </source>
</evidence>
<dbReference type="InterPro" id="IPR023214">
    <property type="entry name" value="HAD_sf"/>
</dbReference>
<dbReference type="SFLD" id="SFLDF00027">
    <property type="entry name" value="p-type_atpase"/>
    <property type="match status" value="1"/>
</dbReference>
<dbReference type="NCBIfam" id="TIGR01494">
    <property type="entry name" value="ATPase_P-type"/>
    <property type="match status" value="2"/>
</dbReference>
<dbReference type="InterPro" id="IPR001757">
    <property type="entry name" value="P_typ_ATPase"/>
</dbReference>
<dbReference type="PRINTS" id="PR00119">
    <property type="entry name" value="CATATPASE"/>
</dbReference>
<feature type="binding site" evidence="15">
    <location>
        <position position="426"/>
    </location>
    <ligand>
        <name>ATP</name>
        <dbReference type="ChEBI" id="CHEBI:30616"/>
    </ligand>
</feature>
<organism evidence="20">
    <name type="scientific">Brassica napus</name>
    <name type="common">Rape</name>
    <dbReference type="NCBI Taxonomy" id="3708"/>
    <lineage>
        <taxon>Eukaryota</taxon>
        <taxon>Viridiplantae</taxon>
        <taxon>Streptophyta</taxon>
        <taxon>Embryophyta</taxon>
        <taxon>Tracheophyta</taxon>
        <taxon>Spermatophyta</taxon>
        <taxon>Magnoliopsida</taxon>
        <taxon>eudicotyledons</taxon>
        <taxon>Gunneridae</taxon>
        <taxon>Pentapetalae</taxon>
        <taxon>rosids</taxon>
        <taxon>malvids</taxon>
        <taxon>Brassicales</taxon>
        <taxon>Brassicaceae</taxon>
        <taxon>Brassiceae</taxon>
        <taxon>Brassica</taxon>
    </lineage>
</organism>
<dbReference type="Pfam" id="PF16212">
    <property type="entry name" value="PhoLip_ATPase_C"/>
    <property type="match status" value="1"/>
</dbReference>
<dbReference type="Gramene" id="CDX72937">
    <property type="protein sequence ID" value="CDX72937"/>
    <property type="gene ID" value="GSBRNA2T00103362001"/>
</dbReference>
<evidence type="ECO:0000256" key="1">
    <source>
        <dbReference type="ARBA" id="ARBA00004141"/>
    </source>
</evidence>
<keyword evidence="10 17" id="KW-1278">Translocase</keyword>
<comment type="cofactor">
    <cofactor evidence="16">
        <name>Mg(2+)</name>
        <dbReference type="ChEBI" id="CHEBI:18420"/>
    </cofactor>
</comment>
<evidence type="ECO:0000256" key="7">
    <source>
        <dbReference type="ARBA" id="ARBA00022840"/>
    </source>
</evidence>
<dbReference type="EMBL" id="HG994370">
    <property type="protein sequence ID" value="CAF2064458.1"/>
    <property type="molecule type" value="Genomic_DNA"/>
</dbReference>
<dbReference type="GO" id="GO:0016887">
    <property type="term" value="F:ATP hydrolysis activity"/>
    <property type="evidence" value="ECO:0007669"/>
    <property type="project" value="InterPro"/>
</dbReference>
<feature type="transmembrane region" description="Helical" evidence="17">
    <location>
        <begin position="1019"/>
        <end position="1045"/>
    </location>
</feature>
<dbReference type="PANTHER" id="PTHR24092:SF150">
    <property type="entry name" value="PHOSPHOLIPID-TRANSPORTING ATPASE"/>
    <property type="match status" value="1"/>
</dbReference>
<feature type="binding site" evidence="16">
    <location>
        <position position="883"/>
    </location>
    <ligand>
        <name>Mg(2+)</name>
        <dbReference type="ChEBI" id="CHEBI:18420"/>
    </ligand>
</feature>
<dbReference type="EC" id="7.6.2.1" evidence="17"/>
<evidence type="ECO:0000259" key="18">
    <source>
        <dbReference type="Pfam" id="PF16209"/>
    </source>
</evidence>
<dbReference type="GO" id="GO:0015914">
    <property type="term" value="P:phospholipid transport"/>
    <property type="evidence" value="ECO:0007669"/>
    <property type="project" value="InterPro"/>
</dbReference>
<dbReference type="GO" id="GO:0000287">
    <property type="term" value="F:magnesium ion binding"/>
    <property type="evidence" value="ECO:0007669"/>
    <property type="project" value="UniProtKB-UniRule"/>
</dbReference>
<feature type="binding site" evidence="15">
    <location>
        <position position="882"/>
    </location>
    <ligand>
        <name>ATP</name>
        <dbReference type="ChEBI" id="CHEBI:30616"/>
    </ligand>
</feature>
<feature type="transmembrane region" description="Helical" evidence="17">
    <location>
        <begin position="86"/>
        <end position="102"/>
    </location>
</feature>
<dbReference type="NCBIfam" id="TIGR01652">
    <property type="entry name" value="ATPase-Plipid"/>
    <property type="match status" value="1"/>
</dbReference>
<keyword evidence="7 15" id="KW-0067">ATP-binding</keyword>
<dbReference type="Pfam" id="PF16209">
    <property type="entry name" value="PhoLip_ATPase_N"/>
    <property type="match status" value="1"/>
</dbReference>
<proteinExistence type="inferred from homology"/>
<dbReference type="FunFam" id="3.40.1110.10:FF:000050">
    <property type="entry name" value="Phospholipid-transporting ATPase"/>
    <property type="match status" value="1"/>
</dbReference>
<dbReference type="InterPro" id="IPR023299">
    <property type="entry name" value="ATPase_P-typ_cyto_dom_N"/>
</dbReference>
<evidence type="ECO:0000256" key="13">
    <source>
        <dbReference type="ARBA" id="ARBA00034036"/>
    </source>
</evidence>
<gene>
    <name evidence="20" type="ORF">DARMORV10_C06P47010.1</name>
</gene>
<feature type="transmembrane region" description="Helical" evidence="17">
    <location>
        <begin position="354"/>
        <end position="378"/>
    </location>
</feature>
<dbReference type="Gene3D" id="3.40.50.1000">
    <property type="entry name" value="HAD superfamily/HAD-like"/>
    <property type="match status" value="2"/>
</dbReference>
<dbReference type="AlphaFoldDB" id="A0A816QP56"/>
<evidence type="ECO:0000259" key="19">
    <source>
        <dbReference type="Pfam" id="PF16212"/>
    </source>
</evidence>
<evidence type="ECO:0000256" key="11">
    <source>
        <dbReference type="ARBA" id="ARBA00022989"/>
    </source>
</evidence>
<feature type="transmembrane region" description="Helical" evidence="17">
    <location>
        <begin position="1088"/>
        <end position="1106"/>
    </location>
</feature>
<dbReference type="PANTHER" id="PTHR24092">
    <property type="entry name" value="PROBABLE PHOSPHOLIPID-TRANSPORTING ATPASE"/>
    <property type="match status" value="1"/>
</dbReference>
<feature type="transmembrane region" description="Helical" evidence="17">
    <location>
        <begin position="1126"/>
        <end position="1149"/>
    </location>
</feature>
<dbReference type="InterPro" id="IPR006539">
    <property type="entry name" value="P-type_ATPase_IV"/>
</dbReference>
<feature type="binding site" evidence="15">
    <location>
        <position position="753"/>
    </location>
    <ligand>
        <name>ATP</name>
        <dbReference type="ChEBI" id="CHEBI:30616"/>
    </ligand>
</feature>
<keyword evidence="5 16" id="KW-0479">Metal-binding</keyword>
<dbReference type="FunFam" id="2.70.150.10:FF:000023">
    <property type="entry name" value="Phospholipid-transporting ATPase"/>
    <property type="match status" value="1"/>
</dbReference>
<dbReference type="SFLD" id="SFLDG00002">
    <property type="entry name" value="C1.7:_P-type_atpase_like"/>
    <property type="match status" value="1"/>
</dbReference>
<dbReference type="GO" id="GO:0140326">
    <property type="term" value="F:ATPase-coupled intramembrane lipid transporter activity"/>
    <property type="evidence" value="ECO:0007669"/>
    <property type="project" value="UniProtKB-EC"/>
</dbReference>
<feature type="binding site" evidence="15">
    <location>
        <position position="859"/>
    </location>
    <ligand>
        <name>ATP</name>
        <dbReference type="ChEBI" id="CHEBI:30616"/>
    </ligand>
</feature>
<dbReference type="InterPro" id="IPR036412">
    <property type="entry name" value="HAD-like_sf"/>
</dbReference>
<sequence length="1228" mass="138934">MARGRIRSKLRLSNLYTFGCLRPSTHEGEDPPHQIQGPGFTRTVFCNQPHMHKKKPLRYRSNYVSTTRYNLITFFPKSLYEQFHRAANLYFLVAAILSVFPLSPFNKWSMIAPLVFVVGLSMMKEALEDWRRFIQDVKINARKTCVHKTDGGFRQRKWKKVRVGDVVKVEKDEFFPADLLLLSSSYEDGICYVETMNLDGETNLKVKRSLEASLALDDDVSLGNFAATIRCEDPNPNLYTFVGNLEYERQTFPLSPNHILLRDSKLRNTAYVYGVVVFTGHDTKVMQNSTKSPSKRSRIERTMDYIIYTLLVLLILISCISSSGFAWETEFHMPKMWYLRPDAPEDLTNPSNPIYAGVVHLITALLLYGYLIPISLYVSIEIVKVWQASFINQDLRMYDDESGVPAQARTSNLNEELGQVHTILSDKTGTLTCNQMDFLKCSIAGTSYGVRSSEVEVAAAKQMAVDLEEHGEMVTSTRVYGSTWDSSGTREIEVESGGDNNNNNPRVPIKGFGFEDNRLMNGNWLRESQPNDILQFFRILAICHTAIPELNEESGKYTYEAESPDEASFLAAAREFGFEFCKRTQSSVFIRERFSSSGQIIEREYKVLNLLEFTSKRKRMSVIVRDEEGQILLLCKGADSIIFDRLAKNGKTYLGPTTRHLTEYGEAGLRTLALAYRRLDEEEYTAWNTEFLKAKTSIGSDRDELLEKGSDMIEKELILVGATAVEDKLQKGVPQCIDKLAQAGLKLWVLTGDKMETAINIGFACSLLRQGMRQICITSMNPDGGSQDSKRAVKENILNQLTKAVQMVKLDTDPHAAFALIIDGKTLTYALEDDMKYQFLALAVDCASVICCRVSPKQKALVTRLVKEGTGRTTLAIGDGANDVGMIQEADIGVGISGVEGMQAVMASDFSIAQFRFLERLLVVHGHWCYKRIAQMICYFFYKNIAFGLTLFYFEAFTGFSGQSVYNDYYLMLFNVVLTSLPVIALGVFEQDVSSEICLQFPALYQQGTKNLFFDWSRILGWMCNGVYSSLVIFFLNIGIIYSQAFRAGGQTADMDAVGTTMFTCIIWAVNVQIALTMSHFTWIQHVLIWGSIGLWYLFLALFGMMRPSLSGNIYMILDEILAPAPIYWMATLLVTVAAVLPYVAHIAFQRFLNPLDHHIIQEIKYYKRDVEDARLWTREGSKAREKTKIGFTARVDAKIRHLRSKLNKKQSNLSHFSAQDAMSPRSL</sequence>
<evidence type="ECO:0000256" key="3">
    <source>
        <dbReference type="ARBA" id="ARBA00022499"/>
    </source>
</evidence>
<keyword evidence="6 15" id="KW-0547">Nucleotide-binding</keyword>
<dbReference type="InterPro" id="IPR023298">
    <property type="entry name" value="ATPase_P-typ_TM_dom_sf"/>
</dbReference>
<dbReference type="SFLD" id="SFLDS00003">
    <property type="entry name" value="Haloacid_Dehalogenase"/>
    <property type="match status" value="1"/>
</dbReference>
<feature type="domain" description="P-type ATPase C-terminal" evidence="19">
    <location>
        <begin position="905"/>
        <end position="1155"/>
    </location>
</feature>
<dbReference type="SUPFAM" id="SSF81660">
    <property type="entry name" value="Metal cation-transporting ATPase, ATP-binding domain N"/>
    <property type="match status" value="1"/>
</dbReference>
<dbReference type="Pfam" id="PF13246">
    <property type="entry name" value="Cation_ATPase"/>
    <property type="match status" value="1"/>
</dbReference>
<evidence type="ECO:0000256" key="16">
    <source>
        <dbReference type="PIRSR" id="PIRSR606539-3"/>
    </source>
</evidence>
<evidence type="ECO:0000256" key="12">
    <source>
        <dbReference type="ARBA" id="ARBA00023136"/>
    </source>
</evidence>
<dbReference type="PROSITE" id="PS00154">
    <property type="entry name" value="ATPASE_E1_E2"/>
    <property type="match status" value="1"/>
</dbReference>
<keyword evidence="4 17" id="KW-0812">Transmembrane</keyword>
<feature type="binding site" evidence="15">
    <location>
        <position position="428"/>
    </location>
    <ligand>
        <name>ATP</name>
        <dbReference type="ChEBI" id="CHEBI:30616"/>
    </ligand>
</feature>
<feature type="transmembrane region" description="Helical" evidence="17">
    <location>
        <begin position="305"/>
        <end position="327"/>
    </location>
</feature>
<dbReference type="SUPFAM" id="SSF81665">
    <property type="entry name" value="Calcium ATPase, transmembrane domain M"/>
    <property type="match status" value="1"/>
</dbReference>
<feature type="binding site" evidence="15">
    <location>
        <position position="751"/>
    </location>
    <ligand>
        <name>ATP</name>
        <dbReference type="ChEBI" id="CHEBI:30616"/>
    </ligand>
</feature>
<keyword evidence="8 16" id="KW-0460">Magnesium</keyword>
<evidence type="ECO:0000256" key="14">
    <source>
        <dbReference type="PIRSR" id="PIRSR606539-1"/>
    </source>
</evidence>
<feature type="binding site" evidence="16">
    <location>
        <position position="879"/>
    </location>
    <ligand>
        <name>Mg(2+)</name>
        <dbReference type="ChEBI" id="CHEBI:18420"/>
    </ligand>
</feature>
<evidence type="ECO:0000256" key="6">
    <source>
        <dbReference type="ARBA" id="ARBA00022741"/>
    </source>
</evidence>
<feature type="binding site" evidence="15">
    <location>
        <position position="613"/>
    </location>
    <ligand>
        <name>ATP</name>
        <dbReference type="ChEBI" id="CHEBI:30616"/>
    </ligand>
</feature>
<feature type="active site" description="4-aspartylphosphate intermediate" evidence="14">
    <location>
        <position position="426"/>
    </location>
</feature>
<feature type="binding site" evidence="15">
    <location>
        <position position="883"/>
    </location>
    <ligand>
        <name>ATP</name>
        <dbReference type="ChEBI" id="CHEBI:30616"/>
    </ligand>
</feature>
<keyword evidence="12 17" id="KW-0472">Membrane</keyword>
<dbReference type="GO" id="GO:0016020">
    <property type="term" value="C:membrane"/>
    <property type="evidence" value="ECO:0007669"/>
    <property type="project" value="UniProtKB-SubCell"/>
</dbReference>
<evidence type="ECO:0000256" key="8">
    <source>
        <dbReference type="ARBA" id="ARBA00022842"/>
    </source>
</evidence>
<dbReference type="FunFam" id="3.40.50.1000:FF:000014">
    <property type="entry name" value="Phospholipid-transporting ATPase"/>
    <property type="match status" value="1"/>
</dbReference>
<dbReference type="InterPro" id="IPR018303">
    <property type="entry name" value="ATPase_P-typ_P_site"/>
</dbReference>
<evidence type="ECO:0000256" key="10">
    <source>
        <dbReference type="ARBA" id="ARBA00022967"/>
    </source>
</evidence>
<feature type="binding site" evidence="15">
    <location>
        <position position="670"/>
    </location>
    <ligand>
        <name>ATP</name>
        <dbReference type="ChEBI" id="CHEBI:30616"/>
    </ligand>
</feature>
<accession>A0A816QP56</accession>
<evidence type="ECO:0000256" key="4">
    <source>
        <dbReference type="ARBA" id="ARBA00022692"/>
    </source>
</evidence>
<feature type="binding site" evidence="15">
    <location>
        <position position="427"/>
    </location>
    <ligand>
        <name>ATP</name>
        <dbReference type="ChEBI" id="CHEBI:30616"/>
    </ligand>
</feature>
<keyword evidence="9" id="KW-0832">Ubl conjugation</keyword>